<dbReference type="GO" id="GO:0016740">
    <property type="term" value="F:transferase activity"/>
    <property type="evidence" value="ECO:0007669"/>
    <property type="project" value="UniProtKB-KW"/>
</dbReference>
<dbReference type="SUPFAM" id="SSF55729">
    <property type="entry name" value="Acyl-CoA N-acyltransferases (Nat)"/>
    <property type="match status" value="1"/>
</dbReference>
<evidence type="ECO:0000313" key="2">
    <source>
        <dbReference type="Proteomes" id="UP000588051"/>
    </source>
</evidence>
<dbReference type="InterPro" id="IPR016181">
    <property type="entry name" value="Acyl_CoA_acyltransferase"/>
</dbReference>
<keyword evidence="2" id="KW-1185">Reference proteome</keyword>
<dbReference type="EMBL" id="JABXYJ010000005">
    <property type="protein sequence ID" value="NVO78390.1"/>
    <property type="molecule type" value="Genomic_DNA"/>
</dbReference>
<dbReference type="PANTHER" id="PTHR47017:SF1">
    <property type="entry name" value="ACYL-COA"/>
    <property type="match status" value="1"/>
</dbReference>
<dbReference type="PANTHER" id="PTHR47017">
    <property type="entry name" value="ACYL-COA"/>
    <property type="match status" value="1"/>
</dbReference>
<dbReference type="Pfam" id="PF04339">
    <property type="entry name" value="FemAB_like"/>
    <property type="match status" value="1"/>
</dbReference>
<gene>
    <name evidence="1" type="ORF">HV832_11170</name>
</gene>
<dbReference type="Proteomes" id="UP000588051">
    <property type="component" value="Unassembled WGS sequence"/>
</dbReference>
<sequence>MKLISENQHYRTCIASSLSDVGQLPWENLLRATGNKNPFLSFSFLHALHESGSACTQTGWQPHFVTIWDREILVGACPLYKKSHSYGEYVFDWSWAEAYQHHGLPYYPKLLAAIPFTPVTGSRLISAVPQVRQFLIDALREILTKEQLSSIHLLFLDLPEISVLQEAGFLIRTGIQFHWHNHQYLTFDDFLDTLDHKKRKNIRAERRKITEQKISFKHIPGEHITREKWEFFKHCYDLTYLNHHSRPYLNLDFFLQIGATMQKQVHMILAVKDHQNIAATLLFHDEQHVYGRYWGCVQYYPCLHFEAAYYQGIEFCIREKFLTFEGGAQGEHKMARGFLPEKTYSAHFLSRKEFNHAVAAFLRRESHDVQLYADMLNEHNPYKKLPQNKIITSSSLDI</sequence>
<reference evidence="1 2" key="1">
    <citation type="submission" date="2020-06" db="EMBL/GenBank/DDBJ databases">
        <authorList>
            <person name="Qiu C."/>
            <person name="Liu Z."/>
        </authorList>
    </citation>
    <scope>NUCLEOTIDE SEQUENCE [LARGE SCALE GENOMIC DNA]</scope>
    <source>
        <strain evidence="1 2">EM 1</strain>
    </source>
</reference>
<dbReference type="AlphaFoldDB" id="A0A850QNX7"/>
<comment type="caution">
    <text evidence="1">The sequence shown here is derived from an EMBL/GenBank/DDBJ whole genome shotgun (WGS) entry which is preliminary data.</text>
</comment>
<accession>A0A850QNX7</accession>
<proteinExistence type="predicted"/>
<dbReference type="RefSeq" id="WP_176803900.1">
    <property type="nucleotide sequence ID" value="NZ_JABXYJ010000005.1"/>
</dbReference>
<protein>
    <submittedName>
        <fullName evidence="1">N-acetyltransferase</fullName>
    </submittedName>
</protein>
<dbReference type="Gene3D" id="3.40.630.30">
    <property type="match status" value="1"/>
</dbReference>
<name>A0A850QNX7_9BURK</name>
<organism evidence="1 2">
    <name type="scientific">Undibacterium oligocarboniphilum</name>
    <dbReference type="NCBI Taxonomy" id="666702"/>
    <lineage>
        <taxon>Bacteria</taxon>
        <taxon>Pseudomonadati</taxon>
        <taxon>Pseudomonadota</taxon>
        <taxon>Betaproteobacteria</taxon>
        <taxon>Burkholderiales</taxon>
        <taxon>Oxalobacteraceae</taxon>
        <taxon>Undibacterium</taxon>
    </lineage>
</organism>
<keyword evidence="1" id="KW-0808">Transferase</keyword>
<dbReference type="InterPro" id="IPR007434">
    <property type="entry name" value="FemAB-like"/>
</dbReference>
<evidence type="ECO:0000313" key="1">
    <source>
        <dbReference type="EMBL" id="NVO78390.1"/>
    </source>
</evidence>